<sequence length="141" mass="16445">MATTADAEVVLKLYDLRREESLRLARRFMTFEFNPKTHEELYAVSRDPKSDKNVFWRQALSYWEMAASLVNTGAIDPELFLASNAEGILLYAKFHHFHAESEKETNNPFMRQTAALIDKYDSARRRYEFFLERFGPAPVTA</sequence>
<dbReference type="Proteomes" id="UP000648801">
    <property type="component" value="Unassembled WGS sequence"/>
</dbReference>
<organism evidence="1 2">
    <name type="scientific">Edaphobacter acidisoli</name>
    <dbReference type="NCBI Taxonomy" id="2040573"/>
    <lineage>
        <taxon>Bacteria</taxon>
        <taxon>Pseudomonadati</taxon>
        <taxon>Acidobacteriota</taxon>
        <taxon>Terriglobia</taxon>
        <taxon>Terriglobales</taxon>
        <taxon>Acidobacteriaceae</taxon>
        <taxon>Edaphobacter</taxon>
    </lineage>
</organism>
<dbReference type="EMBL" id="BMJB01000001">
    <property type="protein sequence ID" value="GGA64462.1"/>
    <property type="molecule type" value="Genomic_DNA"/>
</dbReference>
<proteinExistence type="predicted"/>
<evidence type="ECO:0000313" key="1">
    <source>
        <dbReference type="EMBL" id="GGA64462.1"/>
    </source>
</evidence>
<evidence type="ECO:0000313" key="2">
    <source>
        <dbReference type="Proteomes" id="UP000648801"/>
    </source>
</evidence>
<reference evidence="1" key="1">
    <citation type="journal article" date="2014" name="Int. J. Syst. Evol. Microbiol.">
        <title>Complete genome sequence of Corynebacterium casei LMG S-19264T (=DSM 44701T), isolated from a smear-ripened cheese.</title>
        <authorList>
            <consortium name="US DOE Joint Genome Institute (JGI-PGF)"/>
            <person name="Walter F."/>
            <person name="Albersmeier A."/>
            <person name="Kalinowski J."/>
            <person name="Ruckert C."/>
        </authorList>
    </citation>
    <scope>NUCLEOTIDE SEQUENCE</scope>
    <source>
        <strain evidence="1">CGMCC 1.15447</strain>
    </source>
</reference>
<gene>
    <name evidence="1" type="ORF">GCM10011507_15090</name>
</gene>
<comment type="caution">
    <text evidence="1">The sequence shown here is derived from an EMBL/GenBank/DDBJ whole genome shotgun (WGS) entry which is preliminary data.</text>
</comment>
<reference evidence="1" key="2">
    <citation type="submission" date="2020-09" db="EMBL/GenBank/DDBJ databases">
        <authorList>
            <person name="Sun Q."/>
            <person name="Zhou Y."/>
        </authorList>
    </citation>
    <scope>NUCLEOTIDE SEQUENCE</scope>
    <source>
        <strain evidence="1">CGMCC 1.15447</strain>
    </source>
</reference>
<dbReference type="Pfam" id="PF15956">
    <property type="entry name" value="DUF4760"/>
    <property type="match status" value="1"/>
</dbReference>
<dbReference type="RefSeq" id="WP_188758638.1">
    <property type="nucleotide sequence ID" value="NZ_BMJB01000001.1"/>
</dbReference>
<accession>A0A916RPR6</accession>
<dbReference type="InterPro" id="IPR031876">
    <property type="entry name" value="DUF4760"/>
</dbReference>
<protein>
    <submittedName>
        <fullName evidence="1">Uncharacterized protein</fullName>
    </submittedName>
</protein>
<keyword evidence="2" id="KW-1185">Reference proteome</keyword>
<dbReference type="AlphaFoldDB" id="A0A916RPR6"/>
<name>A0A916RPR6_9BACT</name>